<name>A0A7M7J9I7_VARDE</name>
<dbReference type="SMART" id="SM00409">
    <property type="entry name" value="IG"/>
    <property type="match status" value="5"/>
</dbReference>
<feature type="signal peptide" evidence="7">
    <location>
        <begin position="1"/>
        <end position="20"/>
    </location>
</feature>
<dbReference type="SUPFAM" id="SSF48726">
    <property type="entry name" value="Immunoglobulin"/>
    <property type="match status" value="5"/>
</dbReference>
<dbReference type="InterPro" id="IPR036116">
    <property type="entry name" value="FN3_sf"/>
</dbReference>
<organism evidence="10 11">
    <name type="scientific">Varroa destructor</name>
    <name type="common">Honeybee mite</name>
    <dbReference type="NCBI Taxonomy" id="109461"/>
    <lineage>
        <taxon>Eukaryota</taxon>
        <taxon>Metazoa</taxon>
        <taxon>Ecdysozoa</taxon>
        <taxon>Arthropoda</taxon>
        <taxon>Chelicerata</taxon>
        <taxon>Arachnida</taxon>
        <taxon>Acari</taxon>
        <taxon>Parasitiformes</taxon>
        <taxon>Mesostigmata</taxon>
        <taxon>Gamasina</taxon>
        <taxon>Dermanyssoidea</taxon>
        <taxon>Varroidae</taxon>
        <taxon>Varroa</taxon>
    </lineage>
</organism>
<keyword evidence="7" id="KW-0732">Signal</keyword>
<dbReference type="OrthoDB" id="6250964at2759"/>
<dbReference type="GO" id="GO:0009653">
    <property type="term" value="P:anatomical structure morphogenesis"/>
    <property type="evidence" value="ECO:0007669"/>
    <property type="project" value="UniProtKB-ARBA"/>
</dbReference>
<dbReference type="InterPro" id="IPR013783">
    <property type="entry name" value="Ig-like_fold"/>
</dbReference>
<evidence type="ECO:0000313" key="11">
    <source>
        <dbReference type="Proteomes" id="UP000594260"/>
    </source>
</evidence>
<dbReference type="PANTHER" id="PTHR23278:SF19">
    <property type="entry name" value="OBSCURIN"/>
    <property type="match status" value="1"/>
</dbReference>
<dbReference type="PANTHER" id="PTHR23278">
    <property type="entry name" value="SIDESTEP PROTEIN"/>
    <property type="match status" value="1"/>
</dbReference>
<evidence type="ECO:0000259" key="8">
    <source>
        <dbReference type="PROSITE" id="PS50835"/>
    </source>
</evidence>
<evidence type="ECO:0000256" key="4">
    <source>
        <dbReference type="ARBA" id="ARBA00023157"/>
    </source>
</evidence>
<dbReference type="InterPro" id="IPR007110">
    <property type="entry name" value="Ig-like_dom"/>
</dbReference>
<dbReference type="InterPro" id="IPR036179">
    <property type="entry name" value="Ig-like_dom_sf"/>
</dbReference>
<keyword evidence="4" id="KW-1015">Disulfide bond</keyword>
<evidence type="ECO:0000256" key="7">
    <source>
        <dbReference type="SAM" id="SignalP"/>
    </source>
</evidence>
<dbReference type="SMART" id="SM00408">
    <property type="entry name" value="IGc2"/>
    <property type="match status" value="4"/>
</dbReference>
<proteinExistence type="predicted"/>
<evidence type="ECO:0008006" key="12">
    <source>
        <dbReference type="Google" id="ProtNLM"/>
    </source>
</evidence>
<evidence type="ECO:0000313" key="10">
    <source>
        <dbReference type="EnsemblMetazoa" id="XP_022646477"/>
    </source>
</evidence>
<dbReference type="GO" id="GO:0016020">
    <property type="term" value="C:membrane"/>
    <property type="evidence" value="ECO:0007669"/>
    <property type="project" value="UniProtKB-SubCell"/>
</dbReference>
<dbReference type="InterPro" id="IPR003599">
    <property type="entry name" value="Ig_sub"/>
</dbReference>
<feature type="transmembrane region" description="Helical" evidence="6">
    <location>
        <begin position="1030"/>
        <end position="1051"/>
    </location>
</feature>
<evidence type="ECO:0000256" key="1">
    <source>
        <dbReference type="ARBA" id="ARBA00004167"/>
    </source>
</evidence>
<feature type="region of interest" description="Disordered" evidence="5">
    <location>
        <begin position="546"/>
        <end position="659"/>
    </location>
</feature>
<evidence type="ECO:0000256" key="3">
    <source>
        <dbReference type="ARBA" id="ARBA00023136"/>
    </source>
</evidence>
<evidence type="ECO:0000259" key="9">
    <source>
        <dbReference type="PROSITE" id="PS50853"/>
    </source>
</evidence>
<dbReference type="PROSITE" id="PS50853">
    <property type="entry name" value="FN3"/>
    <property type="match status" value="1"/>
</dbReference>
<evidence type="ECO:0000256" key="6">
    <source>
        <dbReference type="SAM" id="Phobius"/>
    </source>
</evidence>
<dbReference type="InterPro" id="IPR013162">
    <property type="entry name" value="CD80_C2-set"/>
</dbReference>
<accession>A0A7M7J9I7</accession>
<dbReference type="Pfam" id="PF07679">
    <property type="entry name" value="I-set"/>
    <property type="match status" value="1"/>
</dbReference>
<dbReference type="SUPFAM" id="SSF49265">
    <property type="entry name" value="Fibronectin type III"/>
    <property type="match status" value="1"/>
</dbReference>
<dbReference type="InterPro" id="IPR003598">
    <property type="entry name" value="Ig_sub2"/>
</dbReference>
<feature type="compositionally biased region" description="Polar residues" evidence="5">
    <location>
        <begin position="567"/>
        <end position="581"/>
    </location>
</feature>
<evidence type="ECO:0000256" key="5">
    <source>
        <dbReference type="SAM" id="MobiDB-lite"/>
    </source>
</evidence>
<dbReference type="InterPro" id="IPR013098">
    <property type="entry name" value="Ig_I-set"/>
</dbReference>
<dbReference type="SMART" id="SM00060">
    <property type="entry name" value="FN3"/>
    <property type="match status" value="1"/>
</dbReference>
<keyword evidence="6" id="KW-0812">Transmembrane</keyword>
<feature type="domain" description="Ig-like" evidence="8">
    <location>
        <begin position="461"/>
        <end position="620"/>
    </location>
</feature>
<dbReference type="GO" id="GO:0030154">
    <property type="term" value="P:cell differentiation"/>
    <property type="evidence" value="ECO:0007669"/>
    <property type="project" value="UniProtKB-ARBA"/>
</dbReference>
<dbReference type="InParanoid" id="A0A7M7J9I7"/>
<feature type="domain" description="Ig-like" evidence="8">
    <location>
        <begin position="673"/>
        <end position="770"/>
    </location>
</feature>
<feature type="domain" description="Ig-like" evidence="8">
    <location>
        <begin position="301"/>
        <end position="451"/>
    </location>
</feature>
<feature type="region of interest" description="Disordered" evidence="5">
    <location>
        <begin position="1336"/>
        <end position="1357"/>
    </location>
</feature>
<reference evidence="10" key="1">
    <citation type="submission" date="2021-01" db="UniProtKB">
        <authorList>
            <consortium name="EnsemblMetazoa"/>
        </authorList>
    </citation>
    <scope>IDENTIFICATION</scope>
</reference>
<feature type="region of interest" description="Disordered" evidence="5">
    <location>
        <begin position="1061"/>
        <end position="1090"/>
    </location>
</feature>
<dbReference type="RefSeq" id="XP_022646477.1">
    <property type="nucleotide sequence ID" value="XM_022790742.1"/>
</dbReference>
<feature type="compositionally biased region" description="Polar residues" evidence="5">
    <location>
        <begin position="629"/>
        <end position="645"/>
    </location>
</feature>
<protein>
    <recommendedName>
        <fullName evidence="12">Nephrin</fullName>
    </recommendedName>
</protein>
<feature type="domain" description="Ig-like" evidence="8">
    <location>
        <begin position="125"/>
        <end position="296"/>
    </location>
</feature>
<evidence type="ECO:0000256" key="2">
    <source>
        <dbReference type="ARBA" id="ARBA00022737"/>
    </source>
</evidence>
<keyword evidence="11" id="KW-1185">Reference proteome</keyword>
<dbReference type="EnsemblMetazoa" id="XM_022790742">
    <property type="protein sequence ID" value="XP_022646477"/>
    <property type="gene ID" value="LOC111244099"/>
</dbReference>
<dbReference type="CDD" id="cd00063">
    <property type="entry name" value="FN3"/>
    <property type="match status" value="1"/>
</dbReference>
<dbReference type="Gene3D" id="2.60.40.10">
    <property type="entry name" value="Immunoglobulins"/>
    <property type="match status" value="6"/>
</dbReference>
<feature type="chain" id="PRO_5029560619" description="Nephrin" evidence="7">
    <location>
        <begin position="21"/>
        <end position="1505"/>
    </location>
</feature>
<keyword evidence="3 6" id="KW-0472">Membrane</keyword>
<dbReference type="GeneID" id="111244099"/>
<dbReference type="PROSITE" id="PS50835">
    <property type="entry name" value="IG_LIKE"/>
    <property type="match status" value="5"/>
</dbReference>
<dbReference type="InterPro" id="IPR003961">
    <property type="entry name" value="FN3_dom"/>
</dbReference>
<dbReference type="FunCoup" id="A0A7M7J9I7">
    <property type="interactions" value="23"/>
</dbReference>
<keyword evidence="6" id="KW-1133">Transmembrane helix</keyword>
<dbReference type="Proteomes" id="UP000594260">
    <property type="component" value="Unplaced"/>
</dbReference>
<keyword evidence="2" id="KW-0677">Repeat</keyword>
<comment type="subcellular location">
    <subcellularLocation>
        <location evidence="1">Membrane</location>
        <topology evidence="1">Single-pass membrane protein</topology>
    </subcellularLocation>
</comment>
<feature type="domain" description="Ig-like" evidence="8">
    <location>
        <begin position="775"/>
        <end position="895"/>
    </location>
</feature>
<feature type="domain" description="Fibronectin type-III" evidence="9">
    <location>
        <begin position="901"/>
        <end position="1002"/>
    </location>
</feature>
<dbReference type="Pfam" id="PF08205">
    <property type="entry name" value="C2-set_2"/>
    <property type="match status" value="2"/>
</dbReference>
<dbReference type="KEGG" id="vde:111244099"/>
<sequence>MARYGHRSGGCCWRLPVLQSLIVYLVILHKQSSRSDGSHGLVSAWPLEEDELTAFSTPRSNSEVASFGLNSLQNSEEHGEDDRYGSHLEDEVFKKLWLEDTHLYPVSCSEASRLSSSIKKPNDEPRVTITGVLGGQVGLPCNIQPNSSDDEVSLVLWYKDDSTTPIYSLDSRKTTLRNAHHSPAHWLAGRAYLQAITSGTSSSTHHDVLLLHDSKNGGSSDENVSTTFSRGLRGDASTTSSLVTINNGATVNGMIQGPPSPSVLTLDPLEKEDEALYRCRVDFKRARTRNYEVQLVVIVPPSRITVTDHRGAVLADKQVIGPYNEGEKVVLKCQAHGGNPPPVVTWYRRLPPIGGLGGTASRASQQSRALDVESKASHSSEYPSNLEEFGSKIATSPAYSYRELHGRPGSSSRGAISNTVDLVLPLLSREHLLSSYSCVALNNNISKPLVSSVILDIHFRPQRVWISGGFSTAAVSGSAVLQAGVPATFQCSSSGSRPRAVIQWFKGGERLNATTDSASPSTSLALSLSKSLSRPARGGYTLLRQFRSQRSLKNADRPPGTGPRTAGNGTPSSGNWHTSTVEFVPSPEDDGKTLTCRAHNPAMPSSHYGRTAATSSSSSSFHLGPTGISGETNSDGAANSMASHTASHHPARSSNTPINAIDDGIKLHVQYVPQLTVRLGKKLRHSHIREGSDVFLECDVKANPSIIEMGWRFEGKELTPKSESVRGKKGIIISEHSLVLQNVTRHNRGRYTCTGTNAAGQGESPAFQLRVKYEPRCVPGQRQVYDAAKHEAVRLSCELESDPEEVTFKWKTRNSKSVISSAPSPLFDEDKLFSESSVVGATAGNNQGWDQHGTVHSEGTRSWLTLVPRTEEDYGTVICWGRNSMGVQKEPCVFTLIPAGPPGPVHNCSVAKKSEDSITIQCHEGYDGGAESGQRFYMEVHDSVNQNRVLIANISSMGMDAKPVLTADGLSPSTSYVCTVYAANERGASQPTILIASTIPRPLSLSAKGGSLLHLLDLGRFSPSKNPVTLVIAFIVLTAIIATLVLIALLMRRAARTSCLIKGGRGNNNNNNNKKKCERIEKNDEDESAVPLRDSIKEREQITDLRNLAEDIENDSMCPDIIPETAKLTSSSQTDSSSVAFVESSFIAKRSPTSPTGAVSPMRNVVLPQHNQKSVVGNATGTTTLRSPRSSLADCWPNNKAHHWPVRQGDIGFCNSPKRGSWDLANEQRSRNSLPSSISYQHVATLPRRTTLHYNQNEGPPMAQAVAAGRTHGSTKNVTFDMTPVTHPYAWVDGGCSLILPRGFHKSPRGDSSGSHQMTAIVAKRKDNAGFNAANSTAIGDHFDDPNSGGGLSRSEHASSRIYRSDLHVSRAKLQLLTLAEPQRPALLKPALLQTTASAPTTNNNNNNNKSNNAPMPTQALMSTTGVTKSTTRTTVAALPPTSTSLSFARLATSTTLSISSRLQPQKREQSAEVATTILKPDSINGGTVGAVIRAPLANRDEGQL</sequence>